<protein>
    <submittedName>
        <fullName evidence="1">DUF1963 domain-containing protein</fullName>
    </submittedName>
</protein>
<dbReference type="EMBL" id="JBHTGP010000027">
    <property type="protein sequence ID" value="MFD0691275.1"/>
    <property type="molecule type" value="Genomic_DNA"/>
</dbReference>
<reference evidence="2" key="1">
    <citation type="journal article" date="2019" name="Int. J. Syst. Evol. Microbiol.">
        <title>The Global Catalogue of Microorganisms (GCM) 10K type strain sequencing project: providing services to taxonomists for standard genome sequencing and annotation.</title>
        <authorList>
            <consortium name="The Broad Institute Genomics Platform"/>
            <consortium name="The Broad Institute Genome Sequencing Center for Infectious Disease"/>
            <person name="Wu L."/>
            <person name="Ma J."/>
        </authorList>
    </citation>
    <scope>NUCLEOTIDE SEQUENCE [LARGE SCALE GENOMIC DNA]</scope>
    <source>
        <strain evidence="2">JCM 9371</strain>
    </source>
</reference>
<proteinExistence type="predicted"/>
<name>A0ABW2Y342_9ACTN</name>
<dbReference type="InterPro" id="IPR035948">
    <property type="entry name" value="YwqG-like_sf"/>
</dbReference>
<evidence type="ECO:0000313" key="2">
    <source>
        <dbReference type="Proteomes" id="UP001597063"/>
    </source>
</evidence>
<dbReference type="Pfam" id="PF09234">
    <property type="entry name" value="DUF1963"/>
    <property type="match status" value="1"/>
</dbReference>
<sequence length="275" mass="30172">MDHFAAQLQRLRSLFGLFFAPEVTADLLPLARPALRLGLDGEVTVHLGGAPLLPPGEPWPEWNGRPLDFLGAFDFTALSELGEVPGLPATGTAAFYYASEAPRPWGDQVGQRDGWRVFTGRLQPTTAPPGASAYPSCRLGAAPFLSLPSPQEPAVRRLEQHYSGILSVYEQLHVAWSQYAWPDDMPVHQLGGWPALVQRPVGPDCQLASSGRDLGSTTVPALSMDEEAAVAEWRLLLQLDSDQRLGWHWGDPGRVYFCARQNQPLEQTWLTVQAT</sequence>
<keyword evidence="2" id="KW-1185">Reference proteome</keyword>
<gene>
    <name evidence="1" type="ORF">ACFQZM_42775</name>
</gene>
<dbReference type="Gene3D" id="2.30.320.10">
    <property type="entry name" value="YwqG-like"/>
    <property type="match status" value="1"/>
</dbReference>
<dbReference type="PANTHER" id="PTHR36436:SF6">
    <property type="entry name" value="SLL5081 PROTEIN"/>
    <property type="match status" value="1"/>
</dbReference>
<dbReference type="InterPro" id="IPR015315">
    <property type="entry name" value="DUF1963"/>
</dbReference>
<dbReference type="SUPFAM" id="SSF103032">
    <property type="entry name" value="Hypothetical protein YwqG"/>
    <property type="match status" value="1"/>
</dbReference>
<dbReference type="Proteomes" id="UP001597063">
    <property type="component" value="Unassembled WGS sequence"/>
</dbReference>
<dbReference type="PANTHER" id="PTHR36436">
    <property type="entry name" value="SLL5081 PROTEIN"/>
    <property type="match status" value="1"/>
</dbReference>
<comment type="caution">
    <text evidence="1">The sequence shown here is derived from an EMBL/GenBank/DDBJ whole genome shotgun (WGS) entry which is preliminary data.</text>
</comment>
<organism evidence="1 2">
    <name type="scientific">Actinomadura fibrosa</name>
    <dbReference type="NCBI Taxonomy" id="111802"/>
    <lineage>
        <taxon>Bacteria</taxon>
        <taxon>Bacillati</taxon>
        <taxon>Actinomycetota</taxon>
        <taxon>Actinomycetes</taxon>
        <taxon>Streptosporangiales</taxon>
        <taxon>Thermomonosporaceae</taxon>
        <taxon>Actinomadura</taxon>
    </lineage>
</organism>
<evidence type="ECO:0000313" key="1">
    <source>
        <dbReference type="EMBL" id="MFD0691275.1"/>
    </source>
</evidence>
<dbReference type="RefSeq" id="WP_131758813.1">
    <property type="nucleotide sequence ID" value="NZ_CAACUY010000060.1"/>
</dbReference>
<accession>A0ABW2Y342</accession>